<evidence type="ECO:0000256" key="3">
    <source>
        <dbReference type="ARBA" id="ARBA00022771"/>
    </source>
</evidence>
<proteinExistence type="predicted"/>
<dbReference type="Gene3D" id="3.30.40.10">
    <property type="entry name" value="Zinc/RING finger domain, C3HC4 (zinc finger)"/>
    <property type="match status" value="1"/>
</dbReference>
<dbReference type="InterPro" id="IPR019787">
    <property type="entry name" value="Znf_PHD-finger"/>
</dbReference>
<dbReference type="OrthoDB" id="6431725at2759"/>
<organism evidence="7">
    <name type="scientific">Medioppia subpectinata</name>
    <dbReference type="NCBI Taxonomy" id="1979941"/>
    <lineage>
        <taxon>Eukaryota</taxon>
        <taxon>Metazoa</taxon>
        <taxon>Ecdysozoa</taxon>
        <taxon>Arthropoda</taxon>
        <taxon>Chelicerata</taxon>
        <taxon>Arachnida</taxon>
        <taxon>Acari</taxon>
        <taxon>Acariformes</taxon>
        <taxon>Sarcoptiformes</taxon>
        <taxon>Oribatida</taxon>
        <taxon>Brachypylina</taxon>
        <taxon>Oppioidea</taxon>
        <taxon>Oppiidae</taxon>
        <taxon>Medioppia</taxon>
    </lineage>
</organism>
<accession>A0A7R9LZV1</accession>
<dbReference type="EMBL" id="CAJPIZ010054896">
    <property type="protein sequence ID" value="CAG2123179.1"/>
    <property type="molecule type" value="Genomic_DNA"/>
</dbReference>
<protein>
    <recommendedName>
        <fullName evidence="6">PHD-type domain-containing protein</fullName>
    </recommendedName>
</protein>
<dbReference type="InterPro" id="IPR011011">
    <property type="entry name" value="Znf_FYVE_PHD"/>
</dbReference>
<evidence type="ECO:0000313" key="7">
    <source>
        <dbReference type="EMBL" id="CAD7650978.1"/>
    </source>
</evidence>
<feature type="non-terminal residue" evidence="7">
    <location>
        <position position="1"/>
    </location>
</feature>
<comment type="subcellular location">
    <subcellularLocation>
        <location evidence="1">Nucleus</location>
    </subcellularLocation>
</comment>
<dbReference type="GO" id="GO:0008270">
    <property type="term" value="F:zinc ion binding"/>
    <property type="evidence" value="ECO:0007669"/>
    <property type="project" value="UniProtKB-KW"/>
</dbReference>
<dbReference type="Proteomes" id="UP000759131">
    <property type="component" value="Unassembled WGS sequence"/>
</dbReference>
<dbReference type="Pfam" id="PF00628">
    <property type="entry name" value="PHD"/>
    <property type="match status" value="1"/>
</dbReference>
<evidence type="ECO:0000313" key="8">
    <source>
        <dbReference type="Proteomes" id="UP000759131"/>
    </source>
</evidence>
<evidence type="ECO:0000256" key="2">
    <source>
        <dbReference type="ARBA" id="ARBA00022723"/>
    </source>
</evidence>
<dbReference type="AlphaFoldDB" id="A0A7R9LZV1"/>
<reference evidence="7" key="1">
    <citation type="submission" date="2020-11" db="EMBL/GenBank/DDBJ databases">
        <authorList>
            <person name="Tran Van P."/>
        </authorList>
    </citation>
    <scope>NUCLEOTIDE SEQUENCE</scope>
</reference>
<gene>
    <name evidence="7" type="ORF">OSB1V03_LOCUS23124</name>
</gene>
<dbReference type="GO" id="GO:0006355">
    <property type="term" value="P:regulation of DNA-templated transcription"/>
    <property type="evidence" value="ECO:0007669"/>
    <property type="project" value="TreeGrafter"/>
</dbReference>
<keyword evidence="3" id="KW-0863">Zinc-finger</keyword>
<evidence type="ECO:0000256" key="1">
    <source>
        <dbReference type="ARBA" id="ARBA00004123"/>
    </source>
</evidence>
<sequence>MIQCDKCEIWQHCECVGVKDVDSEKQYFCEKCNPRPVPTEIPLPPSQTPPGKLNGHKYYLTLQSNDLHIKTGDCVYIYRTKEDDKHM</sequence>
<dbReference type="EMBL" id="OC909471">
    <property type="protein sequence ID" value="CAD7650978.1"/>
    <property type="molecule type" value="Genomic_DNA"/>
</dbReference>
<dbReference type="GO" id="GO:0005654">
    <property type="term" value="C:nucleoplasm"/>
    <property type="evidence" value="ECO:0007669"/>
    <property type="project" value="TreeGrafter"/>
</dbReference>
<keyword evidence="5" id="KW-0539">Nucleus</keyword>
<dbReference type="GO" id="GO:0042800">
    <property type="term" value="F:histone H3K4 methyltransferase activity"/>
    <property type="evidence" value="ECO:0007669"/>
    <property type="project" value="TreeGrafter"/>
</dbReference>
<keyword evidence="8" id="KW-1185">Reference proteome</keyword>
<evidence type="ECO:0000256" key="5">
    <source>
        <dbReference type="ARBA" id="ARBA00023242"/>
    </source>
</evidence>
<evidence type="ECO:0000259" key="6">
    <source>
        <dbReference type="Pfam" id="PF00628"/>
    </source>
</evidence>
<keyword evidence="4" id="KW-0862">Zinc</keyword>
<evidence type="ECO:0000256" key="4">
    <source>
        <dbReference type="ARBA" id="ARBA00022833"/>
    </source>
</evidence>
<dbReference type="SUPFAM" id="SSF57903">
    <property type="entry name" value="FYVE/PHD zinc finger"/>
    <property type="match status" value="1"/>
</dbReference>
<dbReference type="PANTHER" id="PTHR46147">
    <property type="entry name" value="HISTONE-LYSINE N-METHYLTRANSFERASE ASH1"/>
    <property type="match status" value="1"/>
</dbReference>
<feature type="domain" description="PHD-type" evidence="6">
    <location>
        <begin position="1"/>
        <end position="32"/>
    </location>
</feature>
<dbReference type="InterPro" id="IPR013083">
    <property type="entry name" value="Znf_RING/FYVE/PHD"/>
</dbReference>
<dbReference type="PANTHER" id="PTHR46147:SF3">
    <property type="entry name" value="HISTONE-LYSINE N-METHYLTRANSFERASE ASH1"/>
    <property type="match status" value="1"/>
</dbReference>
<name>A0A7R9LZV1_9ACAR</name>
<keyword evidence="2" id="KW-0479">Metal-binding</keyword>